<feature type="compositionally biased region" description="Low complexity" evidence="1">
    <location>
        <begin position="45"/>
        <end position="56"/>
    </location>
</feature>
<organism evidence="2 3">
    <name type="scientific">Pedobacter xixiisoli</name>
    <dbReference type="NCBI Taxonomy" id="1476464"/>
    <lineage>
        <taxon>Bacteria</taxon>
        <taxon>Pseudomonadati</taxon>
        <taxon>Bacteroidota</taxon>
        <taxon>Sphingobacteriia</taxon>
        <taxon>Sphingobacteriales</taxon>
        <taxon>Sphingobacteriaceae</taxon>
        <taxon>Pedobacter</taxon>
    </lineage>
</organism>
<reference evidence="3" key="1">
    <citation type="submission" date="2017-09" db="EMBL/GenBank/DDBJ databases">
        <authorList>
            <person name="Varghese N."/>
            <person name="Submissions S."/>
        </authorList>
    </citation>
    <scope>NUCLEOTIDE SEQUENCE [LARGE SCALE GENOMIC DNA]</scope>
    <source>
        <strain evidence="3">CGMCC 1.12803</strain>
    </source>
</reference>
<dbReference type="EMBL" id="OCMT01000002">
    <property type="protein sequence ID" value="SOD15393.1"/>
    <property type="molecule type" value="Genomic_DNA"/>
</dbReference>
<sequence length="56" mass="6713">MSHLFFNLFEFGYPFFDRYEIENNDAPTCKTGRYKKETTMNKPLTTQQQAVQKQTQ</sequence>
<accession>A0A286A0G2</accession>
<evidence type="ECO:0000313" key="2">
    <source>
        <dbReference type="EMBL" id="SOD15393.1"/>
    </source>
</evidence>
<protein>
    <submittedName>
        <fullName evidence="2">Uncharacterized protein</fullName>
    </submittedName>
</protein>
<dbReference type="Proteomes" id="UP000219281">
    <property type="component" value="Unassembled WGS sequence"/>
</dbReference>
<dbReference type="AlphaFoldDB" id="A0A286A0G2"/>
<feature type="region of interest" description="Disordered" evidence="1">
    <location>
        <begin position="27"/>
        <end position="56"/>
    </location>
</feature>
<evidence type="ECO:0000313" key="3">
    <source>
        <dbReference type="Proteomes" id="UP000219281"/>
    </source>
</evidence>
<keyword evidence="3" id="KW-1185">Reference proteome</keyword>
<gene>
    <name evidence="2" type="ORF">SAMN06297358_2385</name>
</gene>
<evidence type="ECO:0000256" key="1">
    <source>
        <dbReference type="SAM" id="MobiDB-lite"/>
    </source>
</evidence>
<name>A0A286A0G2_9SPHI</name>
<proteinExistence type="predicted"/>